<accession>A0ABW6II90</accession>
<evidence type="ECO:0000313" key="2">
    <source>
        <dbReference type="Proteomes" id="UP001600165"/>
    </source>
</evidence>
<proteinExistence type="predicted"/>
<dbReference type="EMBL" id="JBHZOL010000085">
    <property type="protein sequence ID" value="MFE4107325.1"/>
    <property type="molecule type" value="Genomic_DNA"/>
</dbReference>
<organism evidence="1 2">
    <name type="scientific">Almyronema epifaneia S1</name>
    <dbReference type="NCBI Taxonomy" id="2991925"/>
    <lineage>
        <taxon>Bacteria</taxon>
        <taxon>Bacillati</taxon>
        <taxon>Cyanobacteriota</taxon>
        <taxon>Cyanophyceae</taxon>
        <taxon>Nodosilineales</taxon>
        <taxon>Nodosilineaceae</taxon>
        <taxon>Almyronema</taxon>
        <taxon>Almyronema epifaneia</taxon>
    </lineage>
</organism>
<dbReference type="RefSeq" id="WP_377965924.1">
    <property type="nucleotide sequence ID" value="NZ_JBHZOL010000085.1"/>
</dbReference>
<evidence type="ECO:0008006" key="3">
    <source>
        <dbReference type="Google" id="ProtNLM"/>
    </source>
</evidence>
<name>A0ABW6II90_9CYAN</name>
<comment type="caution">
    <text evidence="1">The sequence shown here is derived from an EMBL/GenBank/DDBJ whole genome shotgun (WGS) entry which is preliminary data.</text>
</comment>
<reference evidence="1 2" key="1">
    <citation type="submission" date="2024-10" db="EMBL/GenBank/DDBJ databases">
        <authorList>
            <person name="Ratan Roy A."/>
            <person name="Morales Sandoval P.H."/>
            <person name="De Los Santos Villalobos S."/>
            <person name="Chakraborty S."/>
            <person name="Mukherjee J."/>
        </authorList>
    </citation>
    <scope>NUCLEOTIDE SEQUENCE [LARGE SCALE GENOMIC DNA]</scope>
    <source>
        <strain evidence="1 2">S1</strain>
    </source>
</reference>
<protein>
    <recommendedName>
        <fullName evidence="3">Quercetin 2,3-dioxygenase C-terminal cupin domain-containing protein</fullName>
    </recommendedName>
</protein>
<gene>
    <name evidence="1" type="ORF">ACFVKH_13610</name>
</gene>
<evidence type="ECO:0000313" key="1">
    <source>
        <dbReference type="EMBL" id="MFE4107325.1"/>
    </source>
</evidence>
<dbReference type="Proteomes" id="UP001600165">
    <property type="component" value="Unassembled WGS sequence"/>
</dbReference>
<keyword evidence="2" id="KW-1185">Reference proteome</keyword>
<sequence>MRCAVISRAGQVLANGRLLIHQTETGDLRLDLATDGGRLLEGGLIEPDGDMTLASQGLSERFFEVWGMSDLILQVTVH</sequence>